<dbReference type="CDD" id="cd06550">
    <property type="entry name" value="TM_ABC_iron-siderophores_like"/>
    <property type="match status" value="1"/>
</dbReference>
<dbReference type="Proteomes" id="UP000327030">
    <property type="component" value="Chromosome PxyII"/>
</dbReference>
<dbReference type="GO" id="GO:0022857">
    <property type="term" value="F:transmembrane transporter activity"/>
    <property type="evidence" value="ECO:0007669"/>
    <property type="project" value="InterPro"/>
</dbReference>
<feature type="transmembrane region" description="Helical" evidence="8">
    <location>
        <begin position="68"/>
        <end position="85"/>
    </location>
</feature>
<dbReference type="PANTHER" id="PTHR30472:SF1">
    <property type="entry name" value="FE(3+) DICITRATE TRANSPORT SYSTEM PERMEASE PROTEIN FECC-RELATED"/>
    <property type="match status" value="1"/>
</dbReference>
<dbReference type="PANTHER" id="PTHR30472">
    <property type="entry name" value="FERRIC ENTEROBACTIN TRANSPORT SYSTEM PERMEASE PROTEIN"/>
    <property type="match status" value="1"/>
</dbReference>
<dbReference type="KEGG" id="pxv:FXF36_15950"/>
<dbReference type="Pfam" id="PF01032">
    <property type="entry name" value="FecCD"/>
    <property type="match status" value="1"/>
</dbReference>
<evidence type="ECO:0000313" key="10">
    <source>
        <dbReference type="Proteomes" id="UP000327030"/>
    </source>
</evidence>
<gene>
    <name evidence="9" type="ORF">FXF36_15950</name>
</gene>
<feature type="transmembrane region" description="Helical" evidence="8">
    <location>
        <begin position="315"/>
        <end position="332"/>
    </location>
</feature>
<protein>
    <submittedName>
        <fullName evidence="9">Iron ABC transporter permease</fullName>
    </submittedName>
</protein>
<evidence type="ECO:0000256" key="1">
    <source>
        <dbReference type="ARBA" id="ARBA00004651"/>
    </source>
</evidence>
<dbReference type="Gene3D" id="1.10.3470.10">
    <property type="entry name" value="ABC transporter involved in vitamin B12 uptake, BtuC"/>
    <property type="match status" value="1"/>
</dbReference>
<dbReference type="SUPFAM" id="SSF81345">
    <property type="entry name" value="ABC transporter involved in vitamin B12 uptake, BtuC"/>
    <property type="match status" value="1"/>
</dbReference>
<feature type="transmembrane region" description="Helical" evidence="8">
    <location>
        <begin position="97"/>
        <end position="116"/>
    </location>
</feature>
<dbReference type="AlphaFoldDB" id="A0A5P6VW67"/>
<dbReference type="EMBL" id="CP043030">
    <property type="protein sequence ID" value="QFJ56404.1"/>
    <property type="molecule type" value="Genomic_DNA"/>
</dbReference>
<evidence type="ECO:0000256" key="3">
    <source>
        <dbReference type="ARBA" id="ARBA00022448"/>
    </source>
</evidence>
<feature type="transmembrane region" description="Helical" evidence="8">
    <location>
        <begin position="243"/>
        <end position="265"/>
    </location>
</feature>
<evidence type="ECO:0000256" key="8">
    <source>
        <dbReference type="SAM" id="Phobius"/>
    </source>
</evidence>
<proteinExistence type="inferred from homology"/>
<evidence type="ECO:0000256" key="6">
    <source>
        <dbReference type="ARBA" id="ARBA00022989"/>
    </source>
</evidence>
<comment type="similarity">
    <text evidence="2">Belongs to the binding-protein-dependent transport system permease family. FecCD subfamily.</text>
</comment>
<keyword evidence="7 8" id="KW-0472">Membrane</keyword>
<evidence type="ECO:0000256" key="4">
    <source>
        <dbReference type="ARBA" id="ARBA00022475"/>
    </source>
</evidence>
<name>A0A5P6VW67_PSEXY</name>
<dbReference type="GO" id="GO:0033214">
    <property type="term" value="P:siderophore-iron import into cell"/>
    <property type="evidence" value="ECO:0007669"/>
    <property type="project" value="TreeGrafter"/>
</dbReference>
<evidence type="ECO:0000313" key="9">
    <source>
        <dbReference type="EMBL" id="QFJ56404.1"/>
    </source>
</evidence>
<dbReference type="GO" id="GO:0005886">
    <property type="term" value="C:plasma membrane"/>
    <property type="evidence" value="ECO:0007669"/>
    <property type="project" value="UniProtKB-SubCell"/>
</dbReference>
<feature type="transmembrane region" description="Helical" evidence="8">
    <location>
        <begin position="122"/>
        <end position="143"/>
    </location>
</feature>
<keyword evidence="4" id="KW-1003">Cell membrane</keyword>
<comment type="subcellular location">
    <subcellularLocation>
        <location evidence="1">Cell membrane</location>
        <topology evidence="1">Multi-pass membrane protein</topology>
    </subcellularLocation>
</comment>
<evidence type="ECO:0000256" key="7">
    <source>
        <dbReference type="ARBA" id="ARBA00023136"/>
    </source>
</evidence>
<keyword evidence="5 8" id="KW-0812">Transmembrane</keyword>
<accession>A0A5P6VW67</accession>
<feature type="transmembrane region" description="Helical" evidence="8">
    <location>
        <begin position="155"/>
        <end position="175"/>
    </location>
</feature>
<feature type="transmembrane region" description="Helical" evidence="8">
    <location>
        <begin position="16"/>
        <end position="36"/>
    </location>
</feature>
<dbReference type="InterPro" id="IPR000522">
    <property type="entry name" value="ABC_transptr_permease_BtuC"/>
</dbReference>
<evidence type="ECO:0000256" key="2">
    <source>
        <dbReference type="ARBA" id="ARBA00007935"/>
    </source>
</evidence>
<keyword evidence="3" id="KW-0813">Transport</keyword>
<reference evidence="10" key="1">
    <citation type="submission" date="2019-08" db="EMBL/GenBank/DDBJ databases">
        <title>Complete Genome Sequence of the Polysaccharide-Degrading Rumen Bacterium Pseudobutyrivibrio xylanivorans MA3014.</title>
        <authorList>
            <person name="Palevich N."/>
            <person name="Maclean P.H."/>
            <person name="Kelly W.J."/>
            <person name="Leahy S.C."/>
            <person name="Rakonjac J."/>
            <person name="Attwood G.T."/>
        </authorList>
    </citation>
    <scope>NUCLEOTIDE SEQUENCE [LARGE SCALE GENOMIC DNA]</scope>
    <source>
        <strain evidence="10">MA3014</strain>
    </source>
</reference>
<dbReference type="FunFam" id="1.10.3470.10:FF:000001">
    <property type="entry name" value="Vitamin B12 ABC transporter permease BtuC"/>
    <property type="match status" value="1"/>
</dbReference>
<keyword evidence="6 8" id="KW-1133">Transmembrane helix</keyword>
<sequence length="339" mass="35731">MRQHKKLKQNNKIKTITLIGILLLFISVILSITYGAKSVGLSDVIDALLGRNLEDYNVNVVQARLPRTLFGIIAGASLSISGVLMQSITRNPIADPSILGVNTGASLFIVFGISFFNIQSKLSYIGLAFVGALLTSIFVYRLASLGYSGATPIKLAISGAAISTALSSLISIIVMPDSSVMTSFRFWQIGSIGGTSTDDILLLLPFTVLAIVVSFLLSDNLDTMLLSEETAIALGLNIGRTRILAALCGVLLCACTTALAGPISFIGLMIPHLIRSSIGSIHKPLIILSGIYGGAILIISDVLGRILGAPGELESGIMTALIGAPVFIYIIRKAKLQSL</sequence>
<dbReference type="OrthoDB" id="9792889at2"/>
<dbReference type="InterPro" id="IPR037294">
    <property type="entry name" value="ABC_BtuC-like"/>
</dbReference>
<organism evidence="9 10">
    <name type="scientific">Pseudobutyrivibrio xylanivorans</name>
    <dbReference type="NCBI Taxonomy" id="185007"/>
    <lineage>
        <taxon>Bacteria</taxon>
        <taxon>Bacillati</taxon>
        <taxon>Bacillota</taxon>
        <taxon>Clostridia</taxon>
        <taxon>Lachnospirales</taxon>
        <taxon>Lachnospiraceae</taxon>
        <taxon>Pseudobutyrivibrio</taxon>
    </lineage>
</organism>
<evidence type="ECO:0000256" key="5">
    <source>
        <dbReference type="ARBA" id="ARBA00022692"/>
    </source>
</evidence>
<feature type="transmembrane region" description="Helical" evidence="8">
    <location>
        <begin position="285"/>
        <end position="303"/>
    </location>
</feature>
<feature type="transmembrane region" description="Helical" evidence="8">
    <location>
        <begin position="200"/>
        <end position="217"/>
    </location>
</feature>